<evidence type="ECO:0000256" key="2">
    <source>
        <dbReference type="PROSITE-ProRule" id="PRU00176"/>
    </source>
</evidence>
<feature type="non-terminal residue" evidence="5">
    <location>
        <position position="1"/>
    </location>
</feature>
<gene>
    <name evidence="5" type="ORF">IWQ62_002628</name>
</gene>
<evidence type="ECO:0000313" key="6">
    <source>
        <dbReference type="Proteomes" id="UP001150925"/>
    </source>
</evidence>
<dbReference type="Pfam" id="PF00076">
    <property type="entry name" value="RRM_1"/>
    <property type="match status" value="1"/>
</dbReference>
<reference evidence="5" key="1">
    <citation type="submission" date="2022-07" db="EMBL/GenBank/DDBJ databases">
        <title>Phylogenomic reconstructions and comparative analyses of Kickxellomycotina fungi.</title>
        <authorList>
            <person name="Reynolds N.K."/>
            <person name="Stajich J.E."/>
            <person name="Barry K."/>
            <person name="Grigoriev I.V."/>
            <person name="Crous P."/>
            <person name="Smith M.E."/>
        </authorList>
    </citation>
    <scope>NUCLEOTIDE SEQUENCE</scope>
    <source>
        <strain evidence="5">RSA 1196</strain>
    </source>
</reference>
<evidence type="ECO:0000256" key="3">
    <source>
        <dbReference type="SAM" id="MobiDB-lite"/>
    </source>
</evidence>
<evidence type="ECO:0000259" key="4">
    <source>
        <dbReference type="PROSITE" id="PS50102"/>
    </source>
</evidence>
<sequence length="182" mass="20442">AVEFSKQKSFTSLEREGLQRPFTPLQLNPSLAEPTKKPLHQLDIERPDAAKRTKLDSTLHNTTEEINRQSEQSTEDVEEDRNDGHGTGQISTAENGSAVENQGTTHSNHILFIRDLPAQIGHAQLENLFQQYQGFREVRMVPGKSDMAFIEFDSVDTATTAKQVLNDYEVVPNHPLLIEFAS</sequence>
<dbReference type="FunFam" id="3.30.70.330:FF:000029">
    <property type="entry name" value="U2 small nuclear ribonucleoprotein B"/>
    <property type="match status" value="1"/>
</dbReference>
<dbReference type="CDD" id="cd12247">
    <property type="entry name" value="RRM2_U1A_like"/>
    <property type="match status" value="1"/>
</dbReference>
<feature type="compositionally biased region" description="Polar residues" evidence="3">
    <location>
        <begin position="88"/>
        <end position="102"/>
    </location>
</feature>
<evidence type="ECO:0000313" key="5">
    <source>
        <dbReference type="EMBL" id="KAJ1965586.1"/>
    </source>
</evidence>
<proteinExistence type="predicted"/>
<name>A0A9W8AVB5_9FUNG</name>
<feature type="compositionally biased region" description="Basic and acidic residues" evidence="3">
    <location>
        <begin position="34"/>
        <end position="68"/>
    </location>
</feature>
<feature type="region of interest" description="Disordered" evidence="3">
    <location>
        <begin position="1"/>
        <end position="102"/>
    </location>
</feature>
<dbReference type="PANTHER" id="PTHR10501">
    <property type="entry name" value="U1 SMALL NUCLEAR RIBONUCLEOPROTEIN A/U2 SMALL NUCLEAR RIBONUCLEOPROTEIN B"/>
    <property type="match status" value="1"/>
</dbReference>
<organism evidence="5 6">
    <name type="scientific">Dispira parvispora</name>
    <dbReference type="NCBI Taxonomy" id="1520584"/>
    <lineage>
        <taxon>Eukaryota</taxon>
        <taxon>Fungi</taxon>
        <taxon>Fungi incertae sedis</taxon>
        <taxon>Zoopagomycota</taxon>
        <taxon>Kickxellomycotina</taxon>
        <taxon>Dimargaritomycetes</taxon>
        <taxon>Dimargaritales</taxon>
        <taxon>Dimargaritaceae</taxon>
        <taxon>Dispira</taxon>
    </lineage>
</organism>
<dbReference type="GO" id="GO:0003723">
    <property type="term" value="F:RNA binding"/>
    <property type="evidence" value="ECO:0007669"/>
    <property type="project" value="UniProtKB-UniRule"/>
</dbReference>
<accession>A0A9W8AVB5</accession>
<dbReference type="SUPFAM" id="SSF54928">
    <property type="entry name" value="RNA-binding domain, RBD"/>
    <property type="match status" value="1"/>
</dbReference>
<comment type="caution">
    <text evidence="5">The sequence shown here is derived from an EMBL/GenBank/DDBJ whole genome shotgun (WGS) entry which is preliminary data.</text>
</comment>
<dbReference type="SMART" id="SM00360">
    <property type="entry name" value="RRM"/>
    <property type="match status" value="1"/>
</dbReference>
<dbReference type="OrthoDB" id="277802at2759"/>
<dbReference type="InterPro" id="IPR035979">
    <property type="entry name" value="RBD_domain_sf"/>
</dbReference>
<protein>
    <recommendedName>
        <fullName evidence="4">RRM domain-containing protein</fullName>
    </recommendedName>
</protein>
<keyword evidence="1 2" id="KW-0694">RNA-binding</keyword>
<dbReference type="Gene3D" id="3.30.70.330">
    <property type="match status" value="1"/>
</dbReference>
<dbReference type="PROSITE" id="PS50102">
    <property type="entry name" value="RRM"/>
    <property type="match status" value="1"/>
</dbReference>
<dbReference type="InterPro" id="IPR012677">
    <property type="entry name" value="Nucleotide-bd_a/b_plait_sf"/>
</dbReference>
<dbReference type="Proteomes" id="UP001150925">
    <property type="component" value="Unassembled WGS sequence"/>
</dbReference>
<dbReference type="EMBL" id="JANBPY010000585">
    <property type="protein sequence ID" value="KAJ1965586.1"/>
    <property type="molecule type" value="Genomic_DNA"/>
</dbReference>
<evidence type="ECO:0000256" key="1">
    <source>
        <dbReference type="ARBA" id="ARBA00022884"/>
    </source>
</evidence>
<dbReference type="AlphaFoldDB" id="A0A9W8AVB5"/>
<feature type="domain" description="RRM" evidence="4">
    <location>
        <begin position="109"/>
        <end position="182"/>
    </location>
</feature>
<keyword evidence="6" id="KW-1185">Reference proteome</keyword>
<dbReference type="InterPro" id="IPR000504">
    <property type="entry name" value="RRM_dom"/>
</dbReference>